<proteinExistence type="predicted"/>
<dbReference type="Proteomes" id="UP000321822">
    <property type="component" value="Unassembled WGS sequence"/>
</dbReference>
<gene>
    <name evidence="1" type="ORF">ESZ36_17120</name>
</gene>
<name>A0A5C6QA92_9GAMM</name>
<keyword evidence="2" id="KW-1185">Reference proteome</keyword>
<dbReference type="AlphaFoldDB" id="A0A5C6QA92"/>
<dbReference type="RefSeq" id="WP_146790134.1">
    <property type="nucleotide sequence ID" value="NZ_VOLT01000010.1"/>
</dbReference>
<comment type="caution">
    <text evidence="1">The sequence shown here is derived from an EMBL/GenBank/DDBJ whole genome shotgun (WGS) entry which is preliminary data.</text>
</comment>
<organism evidence="1 2">
    <name type="scientific">Colwellia demingiae</name>
    <dbReference type="NCBI Taxonomy" id="89401"/>
    <lineage>
        <taxon>Bacteria</taxon>
        <taxon>Pseudomonadati</taxon>
        <taxon>Pseudomonadota</taxon>
        <taxon>Gammaproteobacteria</taxon>
        <taxon>Alteromonadales</taxon>
        <taxon>Colwelliaceae</taxon>
        <taxon>Colwellia</taxon>
    </lineage>
</organism>
<sequence length="173" mass="20227">MVGIVKKDGIKLYFNEFEDAARDYTDLEDFSGEDDDEPSLALRLKFIQEHHKILQRMMNRSVNGYKLNKQGHEIAKFLLNKYEESVRYGCAYAYLTMKDFLTAVAEDAGYEVTDNKIRAMHNCWINKTEEILTKLEIIEFGDKDSALDTRTHGNTSVIRVRLRSLFKFKERLN</sequence>
<accession>A0A5C6QA92</accession>
<reference evidence="1 2" key="1">
    <citation type="submission" date="2019-07" db="EMBL/GenBank/DDBJ databases">
        <title>Genomes of sea-ice associated Colwellia species.</title>
        <authorList>
            <person name="Bowman J.P."/>
        </authorList>
    </citation>
    <scope>NUCLEOTIDE SEQUENCE [LARGE SCALE GENOMIC DNA]</scope>
    <source>
        <strain evidence="1 2">ACAM 459</strain>
    </source>
</reference>
<evidence type="ECO:0000313" key="1">
    <source>
        <dbReference type="EMBL" id="TWX65527.1"/>
    </source>
</evidence>
<evidence type="ECO:0000313" key="2">
    <source>
        <dbReference type="Proteomes" id="UP000321822"/>
    </source>
</evidence>
<dbReference type="EMBL" id="VOLT01000010">
    <property type="protein sequence ID" value="TWX65527.1"/>
    <property type="molecule type" value="Genomic_DNA"/>
</dbReference>
<protein>
    <submittedName>
        <fullName evidence="1">Uncharacterized protein</fullName>
    </submittedName>
</protein>